<dbReference type="EC" id="2.7.13.3" evidence="4"/>
<keyword evidence="6" id="KW-0808">Transferase</keyword>
<feature type="transmembrane region" description="Helical" evidence="14">
    <location>
        <begin position="407"/>
        <end position="434"/>
    </location>
</feature>
<dbReference type="SUPFAM" id="SSF55874">
    <property type="entry name" value="ATPase domain of HSP90 chaperone/DNA topoisomerase II/histidine kinase"/>
    <property type="match status" value="1"/>
</dbReference>
<dbReference type="CDD" id="cd00082">
    <property type="entry name" value="HisKA"/>
    <property type="match status" value="1"/>
</dbReference>
<keyword evidence="17" id="KW-1185">Reference proteome</keyword>
<keyword evidence="7 14" id="KW-0812">Transmembrane</keyword>
<evidence type="ECO:0000256" key="1">
    <source>
        <dbReference type="ARBA" id="ARBA00000085"/>
    </source>
</evidence>
<dbReference type="RefSeq" id="WP_215921179.1">
    <property type="nucleotide sequence ID" value="NZ_JAHKNI010000010.1"/>
</dbReference>
<accession>A0ABS6B7S4</accession>
<dbReference type="Pfam" id="PF00512">
    <property type="entry name" value="HisKA"/>
    <property type="match status" value="1"/>
</dbReference>
<proteinExistence type="predicted"/>
<dbReference type="Pfam" id="PF02518">
    <property type="entry name" value="HATPase_c"/>
    <property type="match status" value="1"/>
</dbReference>
<dbReference type="PRINTS" id="PR00344">
    <property type="entry name" value="BCTRLSENSOR"/>
</dbReference>
<dbReference type="InterPro" id="IPR014729">
    <property type="entry name" value="Rossmann-like_a/b/a_fold"/>
</dbReference>
<dbReference type="Pfam" id="PF13493">
    <property type="entry name" value="DUF4118"/>
    <property type="match status" value="1"/>
</dbReference>
<dbReference type="InterPro" id="IPR036097">
    <property type="entry name" value="HisK_dim/P_sf"/>
</dbReference>
<evidence type="ECO:0000256" key="5">
    <source>
        <dbReference type="ARBA" id="ARBA00022553"/>
    </source>
</evidence>
<dbReference type="InterPro" id="IPR003594">
    <property type="entry name" value="HATPase_dom"/>
</dbReference>
<dbReference type="Pfam" id="PF00582">
    <property type="entry name" value="Usp"/>
    <property type="match status" value="1"/>
</dbReference>
<keyword evidence="10" id="KW-0067">ATP-binding</keyword>
<dbReference type="InterPro" id="IPR027417">
    <property type="entry name" value="P-loop_NTPase"/>
</dbReference>
<keyword evidence="11 14" id="KW-1133">Transmembrane helix</keyword>
<evidence type="ECO:0000256" key="13">
    <source>
        <dbReference type="ARBA" id="ARBA00023136"/>
    </source>
</evidence>
<dbReference type="InterPro" id="IPR038318">
    <property type="entry name" value="KdpD_sf"/>
</dbReference>
<dbReference type="Gene3D" id="3.40.50.300">
    <property type="entry name" value="P-loop containing nucleotide triphosphate hydrolases"/>
    <property type="match status" value="1"/>
</dbReference>
<dbReference type="Gene3D" id="1.10.287.130">
    <property type="match status" value="1"/>
</dbReference>
<evidence type="ECO:0000256" key="3">
    <source>
        <dbReference type="ARBA" id="ARBA00004236"/>
    </source>
</evidence>
<comment type="catalytic activity">
    <reaction evidence="1">
        <text>ATP + protein L-histidine = ADP + protein N-phospho-L-histidine.</text>
        <dbReference type="EC" id="2.7.13.3"/>
    </reaction>
</comment>
<dbReference type="InterPro" id="IPR004358">
    <property type="entry name" value="Sig_transdc_His_kin-like_C"/>
</dbReference>
<keyword evidence="8" id="KW-0547">Nucleotide-binding</keyword>
<dbReference type="PANTHER" id="PTHR45569:SF1">
    <property type="entry name" value="SENSOR PROTEIN KDPD"/>
    <property type="match status" value="1"/>
</dbReference>
<evidence type="ECO:0000256" key="2">
    <source>
        <dbReference type="ARBA" id="ARBA00004141"/>
    </source>
</evidence>
<evidence type="ECO:0000256" key="9">
    <source>
        <dbReference type="ARBA" id="ARBA00022777"/>
    </source>
</evidence>
<evidence type="ECO:0000256" key="14">
    <source>
        <dbReference type="SAM" id="Phobius"/>
    </source>
</evidence>
<keyword evidence="9" id="KW-0418">Kinase</keyword>
<dbReference type="Gene3D" id="3.30.565.10">
    <property type="entry name" value="Histidine kinase-like ATPase, C-terminal domain"/>
    <property type="match status" value="1"/>
</dbReference>
<evidence type="ECO:0000259" key="15">
    <source>
        <dbReference type="PROSITE" id="PS50109"/>
    </source>
</evidence>
<protein>
    <recommendedName>
        <fullName evidence="4">histidine kinase</fullName>
        <ecNumber evidence="4">2.7.13.3</ecNumber>
    </recommendedName>
</protein>
<dbReference type="InterPro" id="IPR006016">
    <property type="entry name" value="UspA"/>
</dbReference>
<dbReference type="SMART" id="SM00387">
    <property type="entry name" value="HATPase_c"/>
    <property type="match status" value="1"/>
</dbReference>
<organism evidence="16 17">
    <name type="scientific">Nocardia albiluteola</name>
    <dbReference type="NCBI Taxonomy" id="2842303"/>
    <lineage>
        <taxon>Bacteria</taxon>
        <taxon>Bacillati</taxon>
        <taxon>Actinomycetota</taxon>
        <taxon>Actinomycetes</taxon>
        <taxon>Mycobacteriales</taxon>
        <taxon>Nocardiaceae</taxon>
        <taxon>Nocardia</taxon>
    </lineage>
</organism>
<evidence type="ECO:0000256" key="10">
    <source>
        <dbReference type="ARBA" id="ARBA00022840"/>
    </source>
</evidence>
<dbReference type="SMART" id="SM00388">
    <property type="entry name" value="HisKA"/>
    <property type="match status" value="1"/>
</dbReference>
<dbReference type="SUPFAM" id="SSF52402">
    <property type="entry name" value="Adenine nucleotide alpha hydrolases-like"/>
    <property type="match status" value="1"/>
</dbReference>
<keyword evidence="5" id="KW-0597">Phosphoprotein</keyword>
<evidence type="ECO:0000313" key="16">
    <source>
        <dbReference type="EMBL" id="MBU3065219.1"/>
    </source>
</evidence>
<evidence type="ECO:0000256" key="6">
    <source>
        <dbReference type="ARBA" id="ARBA00022679"/>
    </source>
</evidence>
<feature type="domain" description="Histidine kinase" evidence="15">
    <location>
        <begin position="626"/>
        <end position="838"/>
    </location>
</feature>
<dbReference type="InterPro" id="IPR052023">
    <property type="entry name" value="Histidine_kinase_KdpD"/>
</dbReference>
<evidence type="ECO:0000256" key="8">
    <source>
        <dbReference type="ARBA" id="ARBA00022741"/>
    </source>
</evidence>
<dbReference type="InterPro" id="IPR025201">
    <property type="entry name" value="KdpD_TM"/>
</dbReference>
<dbReference type="PANTHER" id="PTHR45569">
    <property type="entry name" value="SENSOR PROTEIN KDPD"/>
    <property type="match status" value="1"/>
</dbReference>
<evidence type="ECO:0000256" key="4">
    <source>
        <dbReference type="ARBA" id="ARBA00012438"/>
    </source>
</evidence>
<dbReference type="Gene3D" id="3.40.50.620">
    <property type="entry name" value="HUPs"/>
    <property type="match status" value="1"/>
</dbReference>
<comment type="subcellular location">
    <subcellularLocation>
        <location evidence="3">Cell membrane</location>
    </subcellularLocation>
    <subcellularLocation>
        <location evidence="2">Membrane</location>
        <topology evidence="2">Multi-pass membrane protein</topology>
    </subcellularLocation>
</comment>
<feature type="transmembrane region" description="Helical" evidence="14">
    <location>
        <begin position="454"/>
        <end position="475"/>
    </location>
</feature>
<evidence type="ECO:0000313" key="17">
    <source>
        <dbReference type="Proteomes" id="UP000733379"/>
    </source>
</evidence>
<dbReference type="Pfam" id="PF02702">
    <property type="entry name" value="KdpD"/>
    <property type="match status" value="1"/>
</dbReference>
<reference evidence="16 17" key="1">
    <citation type="submission" date="2021-06" db="EMBL/GenBank/DDBJ databases">
        <title>Actinomycetes sequencing.</title>
        <authorList>
            <person name="Shan Q."/>
        </authorList>
    </citation>
    <scope>NUCLEOTIDE SEQUENCE [LARGE SCALE GENOMIC DNA]</scope>
    <source>
        <strain evidence="16 17">NEAU-G5</strain>
    </source>
</reference>
<dbReference type="InterPro" id="IPR005467">
    <property type="entry name" value="His_kinase_dom"/>
</dbReference>
<dbReference type="EMBL" id="JAHKNI010000010">
    <property type="protein sequence ID" value="MBU3065219.1"/>
    <property type="molecule type" value="Genomic_DNA"/>
</dbReference>
<comment type="caution">
    <text evidence="16">The sequence shown here is derived from an EMBL/GenBank/DDBJ whole genome shotgun (WGS) entry which is preliminary data.</text>
</comment>
<name>A0ABS6B7S4_9NOCA</name>
<dbReference type="InterPro" id="IPR036890">
    <property type="entry name" value="HATPase_C_sf"/>
</dbReference>
<sequence>MRGTFRVYLGAAPGVGKTFAMLEEARRRAARGTDVVIGLVETHGRVHTEAAMKGLEVVPRREVRYRGGVFTEMDTDAVIHRAPQVVLVDELAHANTPGCPYEKRWRDIEQLLDAGIDVISTVNIQHLESVHDVVEHITGVSQRETVPDEVVRRADQVELVDMTPEALRRRMAHGNIYPPERIDAALSNYFRVGNLTALRELALLWVADKVEEQLANYRAQHNIASTWESRERVVVALSGGSEGDTLIRRAARIAARSHADVLAVHITRIDGLIRSAPVHLERQRGLIESLGGTYHQVVGDDIPTALLEFAQAVNATQLVLGTSRRNRLAPLLSRGVAAETAVRSGTIDIHLVNHEHAGRGRGAGRSPALSLGRRLWGFGVGSALLALVTAVLCTLRTELSLTSDILIYLFAVVGVSLVGGMYPAIMSAVVGFLLLEYYFAPPLHSFAVADPQNMLALAVYLVVGAAVAVVVELAARRTRQAAAASADASVLATLAGSVLRGEDTAAAILERLWHTYTLESVTLLERVPGMPVTPGRQSEPRRWQAIASAGERPCASPDEAVTAIPIGDDMVLALRGRVLDSSDRKILEAFAAQAVAALRRERLARTAQEVRPLQEADRLRTALLNSVGHDLRTPLAAAIAAVDGLQSDGLLTQEQHHDLLDVAATSLRRLDRLVGNLLDLSRLRAGVLGIAARPVAIASMIEDTVANLGPAAAAVQVRIAAELPDAVVDSVLLDRALDNVIRNALRYAPGDSGVLVTASAFGDLIQLRVIDHGPGVPVPQWDQIFQPFQRLDDRDNHSGVGLGLALARGLVEAMGGSLIPDETPGGGLTMIIALPAVDGRIALDLADGEMIGDPKGLPTIGR</sequence>
<evidence type="ECO:0000256" key="11">
    <source>
        <dbReference type="ARBA" id="ARBA00022989"/>
    </source>
</evidence>
<dbReference type="SUPFAM" id="SSF47384">
    <property type="entry name" value="Homodimeric domain of signal transducing histidine kinase"/>
    <property type="match status" value="1"/>
</dbReference>
<dbReference type="PROSITE" id="PS50109">
    <property type="entry name" value="HIS_KIN"/>
    <property type="match status" value="1"/>
</dbReference>
<evidence type="ECO:0000256" key="7">
    <source>
        <dbReference type="ARBA" id="ARBA00022692"/>
    </source>
</evidence>
<dbReference type="InterPro" id="IPR003661">
    <property type="entry name" value="HisK_dim/P_dom"/>
</dbReference>
<gene>
    <name evidence="16" type="ORF">KO481_27290</name>
</gene>
<keyword evidence="12" id="KW-0902">Two-component regulatory system</keyword>
<evidence type="ECO:0000256" key="12">
    <source>
        <dbReference type="ARBA" id="ARBA00023012"/>
    </source>
</evidence>
<keyword evidence="13 14" id="KW-0472">Membrane</keyword>
<dbReference type="Gene3D" id="1.20.120.620">
    <property type="entry name" value="Backbone structure of the membrane domain of e. Coli histidine kinase receptor kdpd"/>
    <property type="match status" value="1"/>
</dbReference>
<dbReference type="InterPro" id="IPR003852">
    <property type="entry name" value="Sig_transdc_His_kinase_KdpD_N"/>
</dbReference>
<dbReference type="Proteomes" id="UP000733379">
    <property type="component" value="Unassembled WGS sequence"/>
</dbReference>
<feature type="transmembrane region" description="Helical" evidence="14">
    <location>
        <begin position="375"/>
        <end position="395"/>
    </location>
</feature>